<evidence type="ECO:0000313" key="2">
    <source>
        <dbReference type="EMBL" id="KAF2534302.1"/>
    </source>
</evidence>
<dbReference type="SUPFAM" id="SSF57756">
    <property type="entry name" value="Retrovirus zinc finger-like domains"/>
    <property type="match status" value="1"/>
</dbReference>
<name>A0A8S9FU89_BRACR</name>
<dbReference type="GO" id="GO:0008270">
    <property type="term" value="F:zinc ion binding"/>
    <property type="evidence" value="ECO:0007669"/>
    <property type="project" value="InterPro"/>
</dbReference>
<dbReference type="InterPro" id="IPR036875">
    <property type="entry name" value="Znf_CCHC_sf"/>
</dbReference>
<proteinExistence type="predicted"/>
<feature type="domain" description="CCHC-type" evidence="1">
    <location>
        <begin position="209"/>
        <end position="225"/>
    </location>
</feature>
<accession>A0A8S9FU89</accession>
<gene>
    <name evidence="2" type="ORF">F2Q70_00029225</name>
</gene>
<dbReference type="Gene3D" id="4.10.60.10">
    <property type="entry name" value="Zinc finger, CCHC-type"/>
    <property type="match status" value="1"/>
</dbReference>
<feature type="domain" description="CCHC-type" evidence="1">
    <location>
        <begin position="186"/>
        <end position="202"/>
    </location>
</feature>
<dbReference type="Gene3D" id="3.90.1420.10">
    <property type="entry name" value="Rubisco LSMT, substrate-binding domain"/>
    <property type="match status" value="1"/>
</dbReference>
<comment type="caution">
    <text evidence="2">The sequence shown here is derived from an EMBL/GenBank/DDBJ whole genome shotgun (WGS) entry which is preliminary data.</text>
</comment>
<sequence length="543" mass="61082">MSETTVELCLELSQDDPFYQHKKKLLSSKGLGVKETVSLSGPLSQELLNAALEKLLQFGRIVNLDKVEVYFGDDACTPAGVYSVRNEISALTWIFSLPTPLLNYLRRAHGLVHHSETDLWENLEVEMGVLENLKSTFDDMMQNLGDADSMDRENVEWDVEMAMEFKERQRKIVSSILDSCSAGIKMCQECEGFGHLRNKCPLAKRKELKCIGCKGFGHTKSECLNNLKKDMSLLCFSDTESESESDEEDLLNNFVALAGQKVDKPKAEEKSGLVTKSKENQNIACRNGGLLRGKRGHHGISSQAVEKNEVTKVVKRSIPVVLVKLKDEFQANTMTPKIQHRKVAAKRRNGCHFCGKIGHSVAYCYARRNQVERACRLNLCFIEPKKYGCVWIAKRDLYPKFRRQTRHGLHLETDVSHKPVAEPVEEVICNFARIEVKEPEIINQASQKLNLKHGIIGLQKEIKLILPKSQKTDLSVVVENRPAFRSASRMKELAIVGGEFWPVTYEGPEVDLMMFSGESGTKNVNCVTKSSYEVADVAAGEDR</sequence>
<protein>
    <recommendedName>
        <fullName evidence="1">CCHC-type domain-containing protein</fullName>
    </recommendedName>
</protein>
<feature type="domain" description="CCHC-type" evidence="1">
    <location>
        <begin position="350"/>
        <end position="366"/>
    </location>
</feature>
<organism evidence="2">
    <name type="scientific">Brassica cretica</name>
    <name type="common">Mustard</name>
    <dbReference type="NCBI Taxonomy" id="69181"/>
    <lineage>
        <taxon>Eukaryota</taxon>
        <taxon>Viridiplantae</taxon>
        <taxon>Streptophyta</taxon>
        <taxon>Embryophyta</taxon>
        <taxon>Tracheophyta</taxon>
        <taxon>Spermatophyta</taxon>
        <taxon>Magnoliopsida</taxon>
        <taxon>eudicotyledons</taxon>
        <taxon>Gunneridae</taxon>
        <taxon>Pentapetalae</taxon>
        <taxon>rosids</taxon>
        <taxon>malvids</taxon>
        <taxon>Brassicales</taxon>
        <taxon>Brassicaceae</taxon>
        <taxon>Brassiceae</taxon>
        <taxon>Brassica</taxon>
    </lineage>
</organism>
<evidence type="ECO:0000259" key="1">
    <source>
        <dbReference type="SMART" id="SM00343"/>
    </source>
</evidence>
<dbReference type="AlphaFoldDB" id="A0A8S9FU89"/>
<dbReference type="InterPro" id="IPR001878">
    <property type="entry name" value="Znf_CCHC"/>
</dbReference>
<dbReference type="EMBL" id="QGKY02002305">
    <property type="protein sequence ID" value="KAF2534302.1"/>
    <property type="molecule type" value="Genomic_DNA"/>
</dbReference>
<dbReference type="SMART" id="SM00343">
    <property type="entry name" value="ZnF_C2HC"/>
    <property type="match status" value="3"/>
</dbReference>
<dbReference type="GO" id="GO:0003676">
    <property type="term" value="F:nucleic acid binding"/>
    <property type="evidence" value="ECO:0007669"/>
    <property type="project" value="InterPro"/>
</dbReference>
<dbReference type="InterPro" id="IPR036464">
    <property type="entry name" value="Rubisco_LSMT_subst-bd_sf"/>
</dbReference>
<reference evidence="2" key="1">
    <citation type="submission" date="2019-12" db="EMBL/GenBank/DDBJ databases">
        <title>Genome sequencing and annotation of Brassica cretica.</title>
        <authorList>
            <person name="Studholme D.J."/>
            <person name="Sarris P.F."/>
        </authorList>
    </citation>
    <scope>NUCLEOTIDE SEQUENCE</scope>
    <source>
        <strain evidence="2">PFS-102/07</strain>
        <tissue evidence="2">Leaf</tissue>
    </source>
</reference>